<dbReference type="PROSITE" id="PS51482">
    <property type="entry name" value="DEGV"/>
    <property type="match status" value="1"/>
</dbReference>
<dbReference type="Gene3D" id="3.40.50.10170">
    <property type="match status" value="1"/>
</dbReference>
<dbReference type="PANTHER" id="PTHR33434:SF2">
    <property type="entry name" value="FATTY ACID-BINDING PROTEIN TM_1468"/>
    <property type="match status" value="1"/>
</dbReference>
<organism evidence="2">
    <name type="scientific">Candidatus Reconcilbacillus cellulovorans</name>
    <dbReference type="NCBI Taxonomy" id="1906605"/>
    <lineage>
        <taxon>Bacteria</taxon>
        <taxon>Bacillati</taxon>
        <taxon>Bacillota</taxon>
        <taxon>Bacilli</taxon>
        <taxon>Bacillales</taxon>
        <taxon>Paenibacillaceae</taxon>
        <taxon>Candidatus Reconcilbacillus</taxon>
    </lineage>
</organism>
<keyword evidence="1" id="KW-0446">Lipid-binding</keyword>
<dbReference type="EMBL" id="MOXJ01000001">
    <property type="protein sequence ID" value="PDO11721.1"/>
    <property type="molecule type" value="Genomic_DNA"/>
</dbReference>
<dbReference type="NCBIfam" id="TIGR00762">
    <property type="entry name" value="DegV"/>
    <property type="match status" value="1"/>
</dbReference>
<dbReference type="InterPro" id="IPR043168">
    <property type="entry name" value="DegV_C"/>
</dbReference>
<dbReference type="Proteomes" id="UP000243688">
    <property type="component" value="Unassembled WGS sequence"/>
</dbReference>
<dbReference type="PANTHER" id="PTHR33434">
    <property type="entry name" value="DEGV DOMAIN-CONTAINING PROTEIN DR_1986-RELATED"/>
    <property type="match status" value="1"/>
</dbReference>
<proteinExistence type="predicted"/>
<dbReference type="SUPFAM" id="SSF82549">
    <property type="entry name" value="DAK1/DegV-like"/>
    <property type="match status" value="1"/>
</dbReference>
<dbReference type="InterPro" id="IPR050270">
    <property type="entry name" value="DegV_domain_contain"/>
</dbReference>
<dbReference type="AlphaFoldDB" id="A0A2A6E3V6"/>
<reference evidence="2" key="1">
    <citation type="submission" date="2016-12" db="EMBL/GenBank/DDBJ databases">
        <title>Candidatus Reconcilibacillus cellulovorans genome.</title>
        <authorList>
            <person name="Kolinko S."/>
            <person name="Wu Y.-W."/>
            <person name="Tachea F."/>
            <person name="Denzel E."/>
            <person name="Hiras J."/>
            <person name="Baecker N."/>
            <person name="Chan L.J."/>
            <person name="Eichorst S.A."/>
            <person name="Frey D."/>
            <person name="Adams P.D."/>
            <person name="Pray T."/>
            <person name="Tanjore D."/>
            <person name="Petzold C.J."/>
            <person name="Gladden J.M."/>
            <person name="Simmons B.A."/>
            <person name="Singer S.W."/>
        </authorList>
    </citation>
    <scope>NUCLEOTIDE SEQUENCE [LARGE SCALE GENOMIC DNA]</scope>
    <source>
        <strain evidence="2">JTherm</strain>
    </source>
</reference>
<name>A0A2A6E3V6_9BACL</name>
<dbReference type="Gene3D" id="3.30.1180.10">
    <property type="match status" value="1"/>
</dbReference>
<accession>A0A2A6E3V6</accession>
<comment type="caution">
    <text evidence="2">The sequence shown here is derived from an EMBL/GenBank/DDBJ whole genome shotgun (WGS) entry which is preliminary data.</text>
</comment>
<sequence length="284" mass="30898">MGCVRIVTDSAADLPREVRDRLNIAVVPLKVHFGGETYLDGETIDPQTFYARMVKDGSFPTTSQPSPADFAKAYANILDETPDASVVSIHLSSRLSGTIQSAQAAVELVDRPIDLSVVDSRSASLGVGVLAEAAAEAALAGKSKEDILELIDRKRREVRIYFTVDTLEFLHRGGRIGKAAALFGTLLNVKPILTIDDEGVVAPVDRVRGFRKATERVIERLEQDFGIRRVRVTLVDAAARERAEEWAEWFKTRLRAVELRFASIGPVIGAHVGPGTIGAIVEPV</sequence>
<protein>
    <submittedName>
        <fullName evidence="2">EDD domain protein</fullName>
    </submittedName>
</protein>
<gene>
    <name evidence="2" type="ORF">BLM47_01040</name>
</gene>
<dbReference type="GO" id="GO:0008289">
    <property type="term" value="F:lipid binding"/>
    <property type="evidence" value="ECO:0007669"/>
    <property type="project" value="UniProtKB-KW"/>
</dbReference>
<evidence type="ECO:0000313" key="2">
    <source>
        <dbReference type="EMBL" id="PDO11721.1"/>
    </source>
</evidence>
<dbReference type="Pfam" id="PF02645">
    <property type="entry name" value="DegV"/>
    <property type="match status" value="1"/>
</dbReference>
<evidence type="ECO:0000256" key="1">
    <source>
        <dbReference type="ARBA" id="ARBA00023121"/>
    </source>
</evidence>
<dbReference type="InterPro" id="IPR003797">
    <property type="entry name" value="DegV"/>
</dbReference>